<dbReference type="GO" id="GO:0042391">
    <property type="term" value="P:regulation of membrane potential"/>
    <property type="evidence" value="ECO:0007669"/>
    <property type="project" value="UniProtKB-ARBA"/>
</dbReference>
<evidence type="ECO:0000256" key="3">
    <source>
        <dbReference type="ARBA" id="ARBA00004991"/>
    </source>
</evidence>
<proteinExistence type="inferred from homology"/>
<evidence type="ECO:0000313" key="15">
    <source>
        <dbReference type="EMBL" id="VDN06504.1"/>
    </source>
</evidence>
<evidence type="ECO:0000256" key="10">
    <source>
        <dbReference type="ARBA" id="ARBA00050474"/>
    </source>
</evidence>
<comment type="pathway">
    <text evidence="2">Lipid metabolism; sphingolipid metabolism.</text>
</comment>
<evidence type="ECO:0000256" key="4">
    <source>
        <dbReference type="ARBA" id="ARBA00005382"/>
    </source>
</evidence>
<dbReference type="PRINTS" id="PR00843">
    <property type="entry name" value="GLHYDRLASE30"/>
</dbReference>
<dbReference type="PANTHER" id="PTHR11069">
    <property type="entry name" value="GLUCOSYLCERAMIDASE"/>
    <property type="match status" value="1"/>
</dbReference>
<dbReference type="OMA" id="NEPLNRG"/>
<dbReference type="InterPro" id="IPR033453">
    <property type="entry name" value="Glyco_hydro_30_TIM-barrel"/>
</dbReference>
<dbReference type="Gene3D" id="3.20.20.80">
    <property type="entry name" value="Glycosidases"/>
    <property type="match status" value="1"/>
</dbReference>
<dbReference type="GO" id="GO:0006914">
    <property type="term" value="P:autophagy"/>
    <property type="evidence" value="ECO:0007669"/>
    <property type="project" value="UniProtKB-ARBA"/>
</dbReference>
<dbReference type="PANTHER" id="PTHR11069:SF23">
    <property type="entry name" value="LYSOSOMAL ACID GLUCOSYLCERAMIDASE"/>
    <property type="match status" value="1"/>
</dbReference>
<reference evidence="17" key="1">
    <citation type="submission" date="2016-04" db="UniProtKB">
        <authorList>
            <consortium name="WormBaseParasite"/>
        </authorList>
    </citation>
    <scope>IDENTIFICATION</scope>
</reference>
<dbReference type="GO" id="GO:0006066">
    <property type="term" value="P:alcohol metabolic process"/>
    <property type="evidence" value="ECO:0007669"/>
    <property type="project" value="UniProtKB-ARBA"/>
</dbReference>
<keyword evidence="12" id="KW-0326">Glycosidase</keyword>
<evidence type="ECO:0000259" key="14">
    <source>
        <dbReference type="Pfam" id="PF17189"/>
    </source>
</evidence>
<keyword evidence="7 12" id="KW-0378">Hydrolase</keyword>
<dbReference type="EC" id="3.2.1.45" evidence="5 12"/>
<evidence type="ECO:0000256" key="9">
    <source>
        <dbReference type="ARBA" id="ARBA00023098"/>
    </source>
</evidence>
<evidence type="ECO:0000259" key="13">
    <source>
        <dbReference type="Pfam" id="PF02055"/>
    </source>
</evidence>
<dbReference type="GO" id="GO:0008202">
    <property type="term" value="P:steroid metabolic process"/>
    <property type="evidence" value="ECO:0007669"/>
    <property type="project" value="UniProtKB-ARBA"/>
</dbReference>
<dbReference type="GO" id="GO:0005774">
    <property type="term" value="C:vacuolar membrane"/>
    <property type="evidence" value="ECO:0007669"/>
    <property type="project" value="UniProtKB-ARBA"/>
</dbReference>
<evidence type="ECO:0000256" key="11">
    <source>
        <dbReference type="ARBA" id="ARBA00051345"/>
    </source>
</evidence>
<dbReference type="STRING" id="103827.A0A158RCU3"/>
<reference evidence="15 16" key="2">
    <citation type="submission" date="2018-11" db="EMBL/GenBank/DDBJ databases">
        <authorList>
            <consortium name="Pathogen Informatics"/>
        </authorList>
    </citation>
    <scope>NUCLEOTIDE SEQUENCE [LARGE SCALE GENOMIC DNA]</scope>
</reference>
<dbReference type="OrthoDB" id="2160638at2759"/>
<dbReference type="AlphaFoldDB" id="A0A158RCU3"/>
<organism evidence="17">
    <name type="scientific">Thelazia callipaeda</name>
    <name type="common">Oriental eyeworm</name>
    <name type="synonym">Parasitic nematode</name>
    <dbReference type="NCBI Taxonomy" id="103827"/>
    <lineage>
        <taxon>Eukaryota</taxon>
        <taxon>Metazoa</taxon>
        <taxon>Ecdysozoa</taxon>
        <taxon>Nematoda</taxon>
        <taxon>Chromadorea</taxon>
        <taxon>Rhabditida</taxon>
        <taxon>Spirurina</taxon>
        <taxon>Spiruromorpha</taxon>
        <taxon>Thelazioidea</taxon>
        <taxon>Thelaziidae</taxon>
        <taxon>Thelazia</taxon>
    </lineage>
</organism>
<comment type="pathway">
    <text evidence="3">Sphingolipid metabolism.</text>
</comment>
<evidence type="ECO:0000256" key="1">
    <source>
        <dbReference type="ARBA" id="ARBA00001013"/>
    </source>
</evidence>
<dbReference type="GO" id="GO:0005102">
    <property type="term" value="F:signaling receptor binding"/>
    <property type="evidence" value="ECO:0007669"/>
    <property type="project" value="UniProtKB-ARBA"/>
</dbReference>
<evidence type="ECO:0000313" key="17">
    <source>
        <dbReference type="WBParaSite" id="TCLT_0000892301-mRNA-1"/>
    </source>
</evidence>
<keyword evidence="8 12" id="KW-0746">Sphingolipid metabolism</keyword>
<dbReference type="GO" id="GO:0051246">
    <property type="term" value="P:regulation of protein metabolic process"/>
    <property type="evidence" value="ECO:0007669"/>
    <property type="project" value="UniProtKB-ARBA"/>
</dbReference>
<dbReference type="GO" id="GO:0010605">
    <property type="term" value="P:negative regulation of macromolecule metabolic process"/>
    <property type="evidence" value="ECO:0007669"/>
    <property type="project" value="UniProtKB-ARBA"/>
</dbReference>
<gene>
    <name evidence="15" type="ORF">TCLT_LOCUS8912</name>
</gene>
<feature type="domain" description="Glycosyl hydrolase family 30 TIM-barrel" evidence="13">
    <location>
        <begin position="89"/>
        <end position="437"/>
    </location>
</feature>
<evidence type="ECO:0000313" key="16">
    <source>
        <dbReference type="Proteomes" id="UP000276776"/>
    </source>
</evidence>
<dbReference type="GO" id="GO:0004348">
    <property type="term" value="F:glucosylceramidase activity"/>
    <property type="evidence" value="ECO:0007669"/>
    <property type="project" value="UniProtKB-EC"/>
</dbReference>
<comment type="catalytic activity">
    <reaction evidence="11">
        <text>an N-acyl-1-beta-D-glucosyl-15-methylhexadecasphing-4-enine + H2O = an N-acyl-15-methylhexadecasphing-4-enine + D-glucose</text>
        <dbReference type="Rhea" id="RHEA:34755"/>
        <dbReference type="ChEBI" id="CHEBI:4167"/>
        <dbReference type="ChEBI" id="CHEBI:15377"/>
        <dbReference type="ChEBI" id="CHEBI:70815"/>
        <dbReference type="ChEBI" id="CHEBI:70846"/>
    </reaction>
    <physiologicalReaction direction="left-to-right" evidence="11">
        <dbReference type="Rhea" id="RHEA:34756"/>
    </physiologicalReaction>
</comment>
<evidence type="ECO:0000256" key="12">
    <source>
        <dbReference type="RuleBase" id="RU361188"/>
    </source>
</evidence>
<dbReference type="InterPro" id="IPR033452">
    <property type="entry name" value="GH30_C"/>
</dbReference>
<evidence type="ECO:0000256" key="5">
    <source>
        <dbReference type="ARBA" id="ARBA00012658"/>
    </source>
</evidence>
<dbReference type="Proteomes" id="UP000276776">
    <property type="component" value="Unassembled WGS sequence"/>
</dbReference>
<evidence type="ECO:0000256" key="8">
    <source>
        <dbReference type="ARBA" id="ARBA00022919"/>
    </source>
</evidence>
<comment type="catalytic activity">
    <reaction evidence="10">
        <text>a beta-D-glucosylceramide + H2O = an N-acyl-sphingoid base + D-glucose</text>
        <dbReference type="Rhea" id="RHEA:81447"/>
        <dbReference type="ChEBI" id="CHEBI:4167"/>
        <dbReference type="ChEBI" id="CHEBI:15377"/>
        <dbReference type="ChEBI" id="CHEBI:83264"/>
        <dbReference type="ChEBI" id="CHEBI:83273"/>
    </reaction>
    <physiologicalReaction direction="left-to-right" evidence="10">
        <dbReference type="Rhea" id="RHEA:81448"/>
    </physiologicalReaction>
</comment>
<dbReference type="GO" id="GO:0007040">
    <property type="term" value="P:lysosome organization"/>
    <property type="evidence" value="ECO:0007669"/>
    <property type="project" value="UniProtKB-ARBA"/>
</dbReference>
<keyword evidence="9 12" id="KW-0443">Lipid metabolism</keyword>
<dbReference type="InterPro" id="IPR001139">
    <property type="entry name" value="Glyco_hydro_30"/>
</dbReference>
<protein>
    <recommendedName>
        <fullName evidence="5 12">Glucosylceramidase</fullName>
        <ecNumber evidence="5 12">3.2.1.45</ecNumber>
    </recommendedName>
</protein>
<dbReference type="GO" id="GO:0030163">
    <property type="term" value="P:protein catabolic process"/>
    <property type="evidence" value="ECO:0007669"/>
    <property type="project" value="UniProtKB-ARBA"/>
</dbReference>
<dbReference type="GO" id="GO:0032006">
    <property type="term" value="P:regulation of TOR signaling"/>
    <property type="evidence" value="ECO:0007669"/>
    <property type="project" value="UniProtKB-ARBA"/>
</dbReference>
<accession>A0A158RCU3</accession>
<dbReference type="GO" id="GO:0006680">
    <property type="term" value="P:glucosylceramide catabolic process"/>
    <property type="evidence" value="ECO:0007669"/>
    <property type="project" value="TreeGrafter"/>
</dbReference>
<dbReference type="SUPFAM" id="SSF51445">
    <property type="entry name" value="(Trans)glycosidases"/>
    <property type="match status" value="1"/>
</dbReference>
<feature type="domain" description="Glycosyl hydrolase family 30 beta sandwich" evidence="14">
    <location>
        <begin position="440"/>
        <end position="502"/>
    </location>
</feature>
<evidence type="ECO:0000256" key="6">
    <source>
        <dbReference type="ARBA" id="ARBA00022729"/>
    </source>
</evidence>
<dbReference type="InterPro" id="IPR017853">
    <property type="entry name" value="GH"/>
</dbReference>
<dbReference type="FunFam" id="3.20.20.80:FF:000030">
    <property type="entry name" value="Lysosomal acid glucosylceramidase"/>
    <property type="match status" value="1"/>
</dbReference>
<dbReference type="Pfam" id="PF02055">
    <property type="entry name" value="Glyco_hydro_30"/>
    <property type="match status" value="1"/>
</dbReference>
<dbReference type="Pfam" id="PF17189">
    <property type="entry name" value="Glyco_hydro_30C"/>
    <property type="match status" value="1"/>
</dbReference>
<dbReference type="GO" id="GO:0005764">
    <property type="term" value="C:lysosome"/>
    <property type="evidence" value="ECO:0007669"/>
    <property type="project" value="UniProtKB-ARBA"/>
</dbReference>
<evidence type="ECO:0000256" key="2">
    <source>
        <dbReference type="ARBA" id="ARBA00004760"/>
    </source>
</evidence>
<evidence type="ECO:0000256" key="7">
    <source>
        <dbReference type="ARBA" id="ARBA00022801"/>
    </source>
</evidence>
<dbReference type="GO" id="GO:0016758">
    <property type="term" value="F:hexosyltransferase activity"/>
    <property type="evidence" value="ECO:0007669"/>
    <property type="project" value="UniProtKB-ARBA"/>
</dbReference>
<dbReference type="EMBL" id="UYYF01004701">
    <property type="protein sequence ID" value="VDN06504.1"/>
    <property type="molecule type" value="Genomic_DNA"/>
</dbReference>
<keyword evidence="16" id="KW-1185">Reference proteome</keyword>
<dbReference type="WBParaSite" id="TCLT_0000892301-mRNA-1">
    <property type="protein sequence ID" value="TCLT_0000892301-mRNA-1"/>
    <property type="gene ID" value="TCLT_0000892301"/>
</dbReference>
<name>A0A158RCU3_THECL</name>
<sequence>MIYDNLGLKSRECQRRSYDKIENIVCVCNATFCDDLPQLTKLKPLQAVVYITSESGKRFEKTFFSFKPLKNGSEIIRLKINDQIKYQTILGFGGAFTDSAGININSLKQSTQINLLQSYFGEKGIQYTIGRVPMASCDFSTRVYSYDDIPNDFTLSNFSLAEEDMKFKIPYIKRAISLTNSTLKLFATPWSAPGWMKSSGKMVGGGTLRGSPDGPYHTTWANYYVKFLEAYQNHNITFWGLTVQNEPVTGVDLSYKWQTMYFSPKTERDFVRNHLGPALKSSEVGRNISLMIMDDQRTQLPVWADVVFKDAKAAEYVSGIAVHWYADFVSVKRLSETHNRHPNKFILATEACTGSKPFEHSPILGDWSRGDQYAHDIIQDLLNWVVGWTDWNLCLDVEGGPNFAKNYVDAPIIVNATADEFYKQPMFYVMGHFSKFVRPGSVRIELYYFEKPVLYEGVAFITPSEQRVVVLLNRSKKLMKFTVEDGNKALYIQMQPRSIITIIWNKLV</sequence>
<keyword evidence="6" id="KW-0732">Signal</keyword>
<dbReference type="GO" id="GO:0016241">
    <property type="term" value="P:regulation of macroautophagy"/>
    <property type="evidence" value="ECO:0007669"/>
    <property type="project" value="UniProtKB-ARBA"/>
</dbReference>
<comment type="similarity">
    <text evidence="4 12">Belongs to the glycosyl hydrolase 30 family.</text>
</comment>
<comment type="catalytic activity">
    <reaction evidence="1">
        <text>a beta-D-glucosyl-(1&lt;-&gt;1')-N-acylsphing-4-enine + H2O = an N-acylsphing-4-enine + D-glucose</text>
        <dbReference type="Rhea" id="RHEA:13269"/>
        <dbReference type="ChEBI" id="CHEBI:4167"/>
        <dbReference type="ChEBI" id="CHEBI:15377"/>
        <dbReference type="ChEBI" id="CHEBI:22801"/>
        <dbReference type="ChEBI" id="CHEBI:52639"/>
        <dbReference type="EC" id="3.2.1.45"/>
    </reaction>
    <physiologicalReaction direction="left-to-right" evidence="1">
        <dbReference type="Rhea" id="RHEA:13270"/>
    </physiologicalReaction>
</comment>